<keyword evidence="3 5" id="KW-1133">Transmembrane helix</keyword>
<comment type="caution">
    <text evidence="6">The sequence shown here is derived from an EMBL/GenBank/DDBJ whole genome shotgun (WGS) entry which is preliminary data.</text>
</comment>
<feature type="transmembrane region" description="Helical" evidence="5">
    <location>
        <begin position="529"/>
        <end position="557"/>
    </location>
</feature>
<keyword evidence="7" id="KW-1185">Reference proteome</keyword>
<organism evidence="6 7">
    <name type="scientific">Crossiella equi</name>
    <dbReference type="NCBI Taxonomy" id="130796"/>
    <lineage>
        <taxon>Bacteria</taxon>
        <taxon>Bacillati</taxon>
        <taxon>Actinomycetota</taxon>
        <taxon>Actinomycetes</taxon>
        <taxon>Pseudonocardiales</taxon>
        <taxon>Pseudonocardiaceae</taxon>
        <taxon>Crossiella</taxon>
    </lineage>
</organism>
<keyword evidence="2 5" id="KW-0812">Transmembrane</keyword>
<dbReference type="Gene3D" id="3.40.1710.10">
    <property type="entry name" value="abc type-2 transporter like domain"/>
    <property type="match status" value="1"/>
</dbReference>
<comment type="subcellular location">
    <subcellularLocation>
        <location evidence="1">Membrane</location>
        <topology evidence="1">Multi-pass membrane protein</topology>
    </subcellularLocation>
</comment>
<keyword evidence="4 5" id="KW-0472">Membrane</keyword>
<proteinExistence type="predicted"/>
<evidence type="ECO:0000256" key="2">
    <source>
        <dbReference type="ARBA" id="ARBA00022692"/>
    </source>
</evidence>
<evidence type="ECO:0000256" key="4">
    <source>
        <dbReference type="ARBA" id="ARBA00023136"/>
    </source>
</evidence>
<dbReference type="EMBL" id="JAGIOO010000001">
    <property type="protein sequence ID" value="MBP2478904.1"/>
    <property type="molecule type" value="Genomic_DNA"/>
</dbReference>
<feature type="transmembrane region" description="Helical" evidence="5">
    <location>
        <begin position="423"/>
        <end position="444"/>
    </location>
</feature>
<dbReference type="PANTHER" id="PTHR43077:SF5">
    <property type="entry name" value="PHAGE INFECTION PROTEIN"/>
    <property type="match status" value="1"/>
</dbReference>
<dbReference type="Proteomes" id="UP001519363">
    <property type="component" value="Unassembled WGS sequence"/>
</dbReference>
<feature type="transmembrane region" description="Helical" evidence="5">
    <location>
        <begin position="21"/>
        <end position="41"/>
    </location>
</feature>
<name>A0ABS5AQQ9_9PSEU</name>
<dbReference type="InterPro" id="IPR051328">
    <property type="entry name" value="T7SS_ABC-Transporter"/>
</dbReference>
<feature type="transmembrane region" description="Helical" evidence="5">
    <location>
        <begin position="577"/>
        <end position="598"/>
    </location>
</feature>
<dbReference type="PANTHER" id="PTHR43077">
    <property type="entry name" value="TRANSPORT PERMEASE YVFS-RELATED"/>
    <property type="match status" value="1"/>
</dbReference>
<evidence type="ECO:0000313" key="6">
    <source>
        <dbReference type="EMBL" id="MBP2478904.1"/>
    </source>
</evidence>
<feature type="transmembrane region" description="Helical" evidence="5">
    <location>
        <begin position="464"/>
        <end position="493"/>
    </location>
</feature>
<accession>A0ABS5AQQ9</accession>
<evidence type="ECO:0000256" key="3">
    <source>
        <dbReference type="ARBA" id="ARBA00022989"/>
    </source>
</evidence>
<dbReference type="NCBIfam" id="TIGR03057">
    <property type="entry name" value="xxxLxxG_by_4"/>
    <property type="match status" value="3"/>
</dbReference>
<feature type="transmembrane region" description="Helical" evidence="5">
    <location>
        <begin position="499"/>
        <end position="522"/>
    </location>
</feature>
<protein>
    <submittedName>
        <fullName evidence="6">Membrane protein</fullName>
    </submittedName>
</protein>
<dbReference type="RefSeq" id="WP_245372973.1">
    <property type="nucleotide sequence ID" value="NZ_JAGIOO010000001.1"/>
</dbReference>
<dbReference type="InterPro" id="IPR023908">
    <property type="entry name" value="xxxLxxG_rpt"/>
</dbReference>
<evidence type="ECO:0000256" key="1">
    <source>
        <dbReference type="ARBA" id="ARBA00004141"/>
    </source>
</evidence>
<evidence type="ECO:0000256" key="5">
    <source>
        <dbReference type="SAM" id="Phobius"/>
    </source>
</evidence>
<gene>
    <name evidence="6" type="ORF">JOF53_007776</name>
</gene>
<sequence>MMFRPGSSARALASGPITWRSWLGVVLVALVVATGFAWAFWPGQDSPAQAAVVNLDEPVTVRGQLVPLGRELAGDLVHGEATGYQWVLSDAADAAAKLATGEYAAVVTIPEDFSARATSASGKAGDATQARIRVATSPRAGLVDPAASTDIAKATLDTLNRQVVETYLDNVYVGFGTLHGQLGEAADGADRLADGTGKLREAAGQLATGADTLAKGLTTAERETAQLPALTARLADGARQVADGNTQLAGVVVPLADKVIAIIDALPSATASAKRFTELAASCTGEPAFCAELTAAARRFAADAAVLDGKRAEIRANIVRARDNVRDLAAGARQVAGGTRQLAAQAGKLSGGIGTAARGARELAGGAGQLAGGASTVDSGAAELAKGLDSGRDQVPNYTEAERAHLKQVAATPALADTAAGHFGTAAIALALVLALWAAGLVTYQVVRAVPSTVLTTREPSWRIILAAALPGSVLAGVLALVLTAVFAVWLRLGVLDTLALLLVLALTAATFMVVNQTLVAVLGRPGRLLGVVVLVVTTAAGVLSSVPGAFSAALALLPTQGALTALRAVLLGADGLAGGVAQLVVWLVVGTVAMIAVTDRRRALPVRALRLPDRAAVR</sequence>
<reference evidence="6 7" key="1">
    <citation type="submission" date="2021-03" db="EMBL/GenBank/DDBJ databases">
        <title>Sequencing the genomes of 1000 actinobacteria strains.</title>
        <authorList>
            <person name="Klenk H.-P."/>
        </authorList>
    </citation>
    <scope>NUCLEOTIDE SEQUENCE [LARGE SCALE GENOMIC DNA]</scope>
    <source>
        <strain evidence="6 7">DSM 44580</strain>
    </source>
</reference>
<evidence type="ECO:0000313" key="7">
    <source>
        <dbReference type="Proteomes" id="UP001519363"/>
    </source>
</evidence>